<evidence type="ECO:0000313" key="7">
    <source>
        <dbReference type="Proteomes" id="UP000468443"/>
    </source>
</evidence>
<keyword evidence="4" id="KW-0788">Thiol protease</keyword>
<dbReference type="InterPro" id="IPR051202">
    <property type="entry name" value="Peptidase_C40"/>
</dbReference>
<dbReference type="InterPro" id="IPR038765">
    <property type="entry name" value="Papain-like_cys_pep_sf"/>
</dbReference>
<dbReference type="PANTHER" id="PTHR47053:SF1">
    <property type="entry name" value="MUREIN DD-ENDOPEPTIDASE MEPH-RELATED"/>
    <property type="match status" value="1"/>
</dbReference>
<name>A0A6P0U8Q6_9FLAO</name>
<dbReference type="PANTHER" id="PTHR47053">
    <property type="entry name" value="MUREIN DD-ENDOPEPTIDASE MEPH-RELATED"/>
    <property type="match status" value="1"/>
</dbReference>
<evidence type="ECO:0000256" key="2">
    <source>
        <dbReference type="ARBA" id="ARBA00022670"/>
    </source>
</evidence>
<dbReference type="SUPFAM" id="SSF54001">
    <property type="entry name" value="Cysteine proteinases"/>
    <property type="match status" value="1"/>
</dbReference>
<dbReference type="GO" id="GO:0006508">
    <property type="term" value="P:proteolysis"/>
    <property type="evidence" value="ECO:0007669"/>
    <property type="project" value="UniProtKB-KW"/>
</dbReference>
<evidence type="ECO:0000313" key="6">
    <source>
        <dbReference type="EMBL" id="NER08922.1"/>
    </source>
</evidence>
<comment type="caution">
    <text evidence="6">The sequence shown here is derived from an EMBL/GenBank/DDBJ whole genome shotgun (WGS) entry which is preliminary data.</text>
</comment>
<dbReference type="Gene3D" id="2.30.30.40">
    <property type="entry name" value="SH3 Domains"/>
    <property type="match status" value="1"/>
</dbReference>
<gene>
    <name evidence="6" type="ORF">GWK09_00185</name>
</gene>
<dbReference type="RefSeq" id="WP_163691012.1">
    <property type="nucleotide sequence ID" value="NZ_FXTW01000001.1"/>
</dbReference>
<evidence type="ECO:0000256" key="3">
    <source>
        <dbReference type="ARBA" id="ARBA00022801"/>
    </source>
</evidence>
<keyword evidence="2" id="KW-0645">Protease</keyword>
<dbReference type="Pfam" id="PF00877">
    <property type="entry name" value="NLPC_P60"/>
    <property type="match status" value="1"/>
</dbReference>
<sequence length="255" mass="28871">MQKNAHHYGLCAQSIIPVRNTANPSGEQVTQLLYGDLYKVTDHRKEWVKIRVTYDGTEGWIPKNQSHALEKEDYQALKSAREPAHASDLISFVSMGNNQLIPVLLGSVVHFADHLKHDYEGELVRGTLEKSHLLNTAFLYLNAPYQWGGKTPFGIDASGLAQMVYKINGYKLPRNAWDQALLGEVLSFVEESNPGDLAFFDDEEGKITHVGLIMKDNHVIHAHGKVRIDRLDQSGIYDQEQGRYTHRLRVIKKIL</sequence>
<evidence type="ECO:0000256" key="1">
    <source>
        <dbReference type="ARBA" id="ARBA00007074"/>
    </source>
</evidence>
<proteinExistence type="inferred from homology"/>
<evidence type="ECO:0000256" key="4">
    <source>
        <dbReference type="ARBA" id="ARBA00022807"/>
    </source>
</evidence>
<evidence type="ECO:0000259" key="5">
    <source>
        <dbReference type="PROSITE" id="PS51935"/>
    </source>
</evidence>
<keyword evidence="3" id="KW-0378">Hydrolase</keyword>
<feature type="domain" description="NlpC/P60" evidence="5">
    <location>
        <begin position="127"/>
        <end position="251"/>
    </location>
</feature>
<comment type="similarity">
    <text evidence="1">Belongs to the peptidase C40 family.</text>
</comment>
<accession>A0A6P0U8Q6</accession>
<protein>
    <submittedName>
        <fullName evidence="6">SH3 domain-containing protein</fullName>
    </submittedName>
</protein>
<dbReference type="InterPro" id="IPR000064">
    <property type="entry name" value="NLP_P60_dom"/>
</dbReference>
<dbReference type="InterPro" id="IPR041382">
    <property type="entry name" value="SH3_16"/>
</dbReference>
<organism evidence="6 7">
    <name type="scientific">Muriicola jejuensis</name>
    <dbReference type="NCBI Taxonomy" id="504488"/>
    <lineage>
        <taxon>Bacteria</taxon>
        <taxon>Pseudomonadati</taxon>
        <taxon>Bacteroidota</taxon>
        <taxon>Flavobacteriia</taxon>
        <taxon>Flavobacteriales</taxon>
        <taxon>Flavobacteriaceae</taxon>
        <taxon>Muriicola</taxon>
    </lineage>
</organism>
<dbReference type="Pfam" id="PF18348">
    <property type="entry name" value="SH3_16"/>
    <property type="match status" value="1"/>
</dbReference>
<dbReference type="AlphaFoldDB" id="A0A6P0U8Q6"/>
<reference evidence="6 7" key="1">
    <citation type="submission" date="2020-01" db="EMBL/GenBank/DDBJ databases">
        <title>Muriicola jejuensis KCTC 22299.</title>
        <authorList>
            <person name="Wang G."/>
        </authorList>
    </citation>
    <scope>NUCLEOTIDE SEQUENCE [LARGE SCALE GENOMIC DNA]</scope>
    <source>
        <strain evidence="6 7">KCTC 22299</strain>
    </source>
</reference>
<dbReference type="EMBL" id="JAABOP010000001">
    <property type="protein sequence ID" value="NER08922.1"/>
    <property type="molecule type" value="Genomic_DNA"/>
</dbReference>
<dbReference type="Gene3D" id="3.90.1720.10">
    <property type="entry name" value="endopeptidase domain like (from Nostoc punctiforme)"/>
    <property type="match status" value="1"/>
</dbReference>
<dbReference type="GO" id="GO:0008234">
    <property type="term" value="F:cysteine-type peptidase activity"/>
    <property type="evidence" value="ECO:0007669"/>
    <property type="project" value="UniProtKB-KW"/>
</dbReference>
<dbReference type="PROSITE" id="PS51935">
    <property type="entry name" value="NLPC_P60"/>
    <property type="match status" value="1"/>
</dbReference>
<keyword evidence="7" id="KW-1185">Reference proteome</keyword>
<dbReference type="Proteomes" id="UP000468443">
    <property type="component" value="Unassembled WGS sequence"/>
</dbReference>